<evidence type="ECO:0000313" key="1">
    <source>
        <dbReference type="EMBL" id="UQN31520.1"/>
    </source>
</evidence>
<name>A0ABY4ND71_9MICO</name>
<protein>
    <recommendedName>
        <fullName evidence="3">Resolvase HTH domain-containing protein</fullName>
    </recommendedName>
</protein>
<accession>A0ABY4ND71</accession>
<sequence length="107" mass="11898">MARRGRGLQDVESGELDGRRLGVLLRQLDDDPQPELVPRIVDHLVAKRRRGERVGGRKPTHTPEQVARAMRLFDTTELTGQEIANAVGMGRSRMYALIAREKAAQGA</sequence>
<evidence type="ECO:0008006" key="3">
    <source>
        <dbReference type="Google" id="ProtNLM"/>
    </source>
</evidence>
<dbReference type="Proteomes" id="UP001055868">
    <property type="component" value="Chromosome"/>
</dbReference>
<keyword evidence="2" id="KW-1185">Reference proteome</keyword>
<gene>
    <name evidence="1" type="ORF">M4486_09700</name>
</gene>
<proteinExistence type="predicted"/>
<dbReference type="EMBL" id="CP097218">
    <property type="protein sequence ID" value="UQN31520.1"/>
    <property type="molecule type" value="Genomic_DNA"/>
</dbReference>
<organism evidence="1 2">
    <name type="scientific">Brachybacterium kimchii</name>
    <dbReference type="NCBI Taxonomy" id="2942909"/>
    <lineage>
        <taxon>Bacteria</taxon>
        <taxon>Bacillati</taxon>
        <taxon>Actinomycetota</taxon>
        <taxon>Actinomycetes</taxon>
        <taxon>Micrococcales</taxon>
        <taxon>Dermabacteraceae</taxon>
        <taxon>Brachybacterium</taxon>
    </lineage>
</organism>
<dbReference type="RefSeq" id="WP_249480928.1">
    <property type="nucleotide sequence ID" value="NZ_CP097218.1"/>
</dbReference>
<reference evidence="1" key="1">
    <citation type="submission" date="2022-05" db="EMBL/GenBank/DDBJ databases">
        <title>Genomic analysis of Brachybacterium sp. CBA3104.</title>
        <authorList>
            <person name="Roh S.W."/>
            <person name="Kim Y.B."/>
            <person name="Kim Y."/>
        </authorList>
    </citation>
    <scope>NUCLEOTIDE SEQUENCE</scope>
    <source>
        <strain evidence="1">CBA3104</strain>
    </source>
</reference>
<evidence type="ECO:0000313" key="2">
    <source>
        <dbReference type="Proteomes" id="UP001055868"/>
    </source>
</evidence>